<dbReference type="PANTHER" id="PTHR43805:SF1">
    <property type="entry name" value="GP-PDE DOMAIN-CONTAINING PROTEIN"/>
    <property type="match status" value="1"/>
</dbReference>
<dbReference type="Pfam" id="PF03009">
    <property type="entry name" value="GDPD"/>
    <property type="match status" value="1"/>
</dbReference>
<evidence type="ECO:0000259" key="1">
    <source>
        <dbReference type="PROSITE" id="PS51704"/>
    </source>
</evidence>
<sequence>MPLHTAPVPDGRPRVPRTGFAYLDEPSYPLAIAHRGGARHPDLAGLENTLAAFEHAVGLGYRYLETDVHLSRDGVLVVSHDGVLGRLTDHAGRISDLTAADLARVRVAGDHPLPTMAELLERFPEARFNIDIKGADTAVPLAVLLRTTGAERRVCVGSFSLSRLREFRRATGGRVATSAAPVEVAGFLAPDLGAGTRRGLSDVLAAGRRLVGGRAAPVALQVPVRRGPFPVVTEGLVDRAHAGGLHVHVWTVDDRDEMARLLDLGVDGLITDRTDVLRDLLVERDQWDDTGAGHQGYEEET</sequence>
<accession>A0A917BBQ0</accession>
<evidence type="ECO:0000313" key="2">
    <source>
        <dbReference type="EMBL" id="GGF34443.1"/>
    </source>
</evidence>
<dbReference type="GO" id="GO:0006629">
    <property type="term" value="P:lipid metabolic process"/>
    <property type="evidence" value="ECO:0007669"/>
    <property type="project" value="InterPro"/>
</dbReference>
<dbReference type="PROSITE" id="PS51704">
    <property type="entry name" value="GP_PDE"/>
    <property type="match status" value="1"/>
</dbReference>
<protein>
    <submittedName>
        <fullName evidence="2">Glycerophosphoryl diester phosphodiesterase</fullName>
    </submittedName>
</protein>
<proteinExistence type="predicted"/>
<keyword evidence="3" id="KW-1185">Reference proteome</keyword>
<dbReference type="PANTHER" id="PTHR43805">
    <property type="entry name" value="GLYCEROPHOSPHORYL DIESTER PHOSPHODIESTERASE"/>
    <property type="match status" value="1"/>
</dbReference>
<evidence type="ECO:0000313" key="3">
    <source>
        <dbReference type="Proteomes" id="UP000649179"/>
    </source>
</evidence>
<gene>
    <name evidence="2" type="ORF">GCM10011519_04900</name>
</gene>
<dbReference type="AlphaFoldDB" id="A0A917BBQ0"/>
<reference evidence="2" key="2">
    <citation type="submission" date="2020-09" db="EMBL/GenBank/DDBJ databases">
        <authorList>
            <person name="Sun Q."/>
            <person name="Zhou Y."/>
        </authorList>
    </citation>
    <scope>NUCLEOTIDE SEQUENCE</scope>
    <source>
        <strain evidence="2">CGMCC 1.16067</strain>
    </source>
</reference>
<dbReference type="Proteomes" id="UP000649179">
    <property type="component" value="Unassembled WGS sequence"/>
</dbReference>
<dbReference type="SUPFAM" id="SSF51695">
    <property type="entry name" value="PLC-like phosphodiesterases"/>
    <property type="match status" value="1"/>
</dbReference>
<dbReference type="InterPro" id="IPR017946">
    <property type="entry name" value="PLC-like_Pdiesterase_TIM-brl"/>
</dbReference>
<reference evidence="2" key="1">
    <citation type="journal article" date="2014" name="Int. J. Syst. Evol. Microbiol.">
        <title>Complete genome sequence of Corynebacterium casei LMG S-19264T (=DSM 44701T), isolated from a smear-ripened cheese.</title>
        <authorList>
            <consortium name="US DOE Joint Genome Institute (JGI-PGF)"/>
            <person name="Walter F."/>
            <person name="Albersmeier A."/>
            <person name="Kalinowski J."/>
            <person name="Ruckert C."/>
        </authorList>
    </citation>
    <scope>NUCLEOTIDE SEQUENCE</scope>
    <source>
        <strain evidence="2">CGMCC 1.16067</strain>
    </source>
</reference>
<dbReference type="CDD" id="cd08561">
    <property type="entry name" value="GDPD_cytoplasmic_ScUgpQ2_like"/>
    <property type="match status" value="1"/>
</dbReference>
<dbReference type="GO" id="GO:0008081">
    <property type="term" value="F:phosphoric diester hydrolase activity"/>
    <property type="evidence" value="ECO:0007669"/>
    <property type="project" value="InterPro"/>
</dbReference>
<dbReference type="Gene3D" id="3.20.20.190">
    <property type="entry name" value="Phosphatidylinositol (PI) phosphodiesterase"/>
    <property type="match status" value="1"/>
</dbReference>
<dbReference type="InterPro" id="IPR030395">
    <property type="entry name" value="GP_PDE_dom"/>
</dbReference>
<dbReference type="EMBL" id="BMKQ01000001">
    <property type="protein sequence ID" value="GGF34443.1"/>
    <property type="molecule type" value="Genomic_DNA"/>
</dbReference>
<organism evidence="2 3">
    <name type="scientific">Marmoricola endophyticus</name>
    <dbReference type="NCBI Taxonomy" id="2040280"/>
    <lineage>
        <taxon>Bacteria</taxon>
        <taxon>Bacillati</taxon>
        <taxon>Actinomycetota</taxon>
        <taxon>Actinomycetes</taxon>
        <taxon>Propionibacteriales</taxon>
        <taxon>Nocardioidaceae</taxon>
        <taxon>Marmoricola</taxon>
    </lineage>
</organism>
<comment type="caution">
    <text evidence="2">The sequence shown here is derived from an EMBL/GenBank/DDBJ whole genome shotgun (WGS) entry which is preliminary data.</text>
</comment>
<name>A0A917BBQ0_9ACTN</name>
<feature type="domain" description="GP-PDE" evidence="1">
    <location>
        <begin position="29"/>
        <end position="281"/>
    </location>
</feature>